<dbReference type="Proteomes" id="UP000320839">
    <property type="component" value="Chromosome"/>
</dbReference>
<protein>
    <submittedName>
        <fullName evidence="1">Uncharacterized protein</fullName>
    </submittedName>
</protein>
<evidence type="ECO:0000313" key="1">
    <source>
        <dbReference type="EMBL" id="QDV20065.1"/>
    </source>
</evidence>
<dbReference type="EMBL" id="CP036317">
    <property type="protein sequence ID" value="QDV20065.1"/>
    <property type="molecule type" value="Genomic_DNA"/>
</dbReference>
<accession>A0A518FUV0</accession>
<sequence>MWILLRLDFPSKAGNFFLLILETFPADIRLKNAMLFIL</sequence>
<reference evidence="1 2" key="1">
    <citation type="submission" date="2019-02" db="EMBL/GenBank/DDBJ databases">
        <title>Deep-cultivation of Planctomycetes and their phenomic and genomic characterization uncovers novel biology.</title>
        <authorList>
            <person name="Wiegand S."/>
            <person name="Jogler M."/>
            <person name="Boedeker C."/>
            <person name="Pinto D."/>
            <person name="Vollmers J."/>
            <person name="Rivas-Marin E."/>
            <person name="Kohn T."/>
            <person name="Peeters S.H."/>
            <person name="Heuer A."/>
            <person name="Rast P."/>
            <person name="Oberbeckmann S."/>
            <person name="Bunk B."/>
            <person name="Jeske O."/>
            <person name="Meyerdierks A."/>
            <person name="Storesund J.E."/>
            <person name="Kallscheuer N."/>
            <person name="Luecker S."/>
            <person name="Lage O.M."/>
            <person name="Pohl T."/>
            <person name="Merkel B.J."/>
            <person name="Hornburger P."/>
            <person name="Mueller R.-W."/>
            <person name="Bruemmer F."/>
            <person name="Labrenz M."/>
            <person name="Spormann A.M."/>
            <person name="Op den Camp H."/>
            <person name="Overmann J."/>
            <person name="Amann R."/>
            <person name="Jetten M.S.M."/>
            <person name="Mascher T."/>
            <person name="Medema M.H."/>
            <person name="Devos D.P."/>
            <person name="Kaster A.-K."/>
            <person name="Ovreas L."/>
            <person name="Rohde M."/>
            <person name="Galperin M.Y."/>
            <person name="Jogler C."/>
        </authorList>
    </citation>
    <scope>NUCLEOTIDE SEQUENCE [LARGE SCALE GENOMIC DNA]</scope>
    <source>
        <strain evidence="1 2">Pan153</strain>
    </source>
</reference>
<evidence type="ECO:0000313" key="2">
    <source>
        <dbReference type="Proteomes" id="UP000320839"/>
    </source>
</evidence>
<organism evidence="1 2">
    <name type="scientific">Gimesia panareensis</name>
    <dbReference type="NCBI Taxonomy" id="2527978"/>
    <lineage>
        <taxon>Bacteria</taxon>
        <taxon>Pseudomonadati</taxon>
        <taxon>Planctomycetota</taxon>
        <taxon>Planctomycetia</taxon>
        <taxon>Planctomycetales</taxon>
        <taxon>Planctomycetaceae</taxon>
        <taxon>Gimesia</taxon>
    </lineage>
</organism>
<name>A0A518FUV0_9PLAN</name>
<proteinExistence type="predicted"/>
<dbReference type="AlphaFoldDB" id="A0A518FUV0"/>
<gene>
    <name evidence="1" type="ORF">Pan153_47350</name>
</gene>